<reference evidence="13" key="2">
    <citation type="journal article" date="2023" name="Science">
        <title>Genomic signatures of disease resistance in endangered staghorn corals.</title>
        <authorList>
            <person name="Vollmer S.V."/>
            <person name="Selwyn J.D."/>
            <person name="Despard B.A."/>
            <person name="Roesel C.L."/>
        </authorList>
    </citation>
    <scope>NUCLEOTIDE SEQUENCE</scope>
    <source>
        <strain evidence="13">K2</strain>
    </source>
</reference>
<keyword evidence="4 11" id="KW-1133">Transmembrane helix</keyword>
<evidence type="ECO:0000259" key="12">
    <source>
        <dbReference type="PROSITE" id="PS50262"/>
    </source>
</evidence>
<feature type="transmembrane region" description="Helical" evidence="11">
    <location>
        <begin position="125"/>
        <end position="147"/>
    </location>
</feature>
<gene>
    <name evidence="13" type="ORF">P5673_013015</name>
</gene>
<keyword evidence="9" id="KW-0807">Transducer</keyword>
<dbReference type="GO" id="GO:0005886">
    <property type="term" value="C:plasma membrane"/>
    <property type="evidence" value="ECO:0007669"/>
    <property type="project" value="UniProtKB-SubCell"/>
</dbReference>
<feature type="region of interest" description="Disordered" evidence="10">
    <location>
        <begin position="316"/>
        <end position="339"/>
    </location>
</feature>
<dbReference type="Pfam" id="PF00001">
    <property type="entry name" value="7tm_1"/>
    <property type="match status" value="1"/>
</dbReference>
<keyword evidence="3 11" id="KW-0812">Transmembrane</keyword>
<evidence type="ECO:0000256" key="11">
    <source>
        <dbReference type="SAM" id="Phobius"/>
    </source>
</evidence>
<dbReference type="InterPro" id="IPR000276">
    <property type="entry name" value="GPCR_Rhodpsn"/>
</dbReference>
<evidence type="ECO:0000256" key="10">
    <source>
        <dbReference type="SAM" id="MobiDB-lite"/>
    </source>
</evidence>
<keyword evidence="8" id="KW-0325">Glycoprotein</keyword>
<feature type="domain" description="G-protein coupled receptors family 1 profile" evidence="12">
    <location>
        <begin position="31"/>
        <end position="282"/>
    </location>
</feature>
<dbReference type="PANTHER" id="PTHR24246">
    <property type="entry name" value="OLFACTORY RECEPTOR AND ADENOSINE RECEPTOR"/>
    <property type="match status" value="1"/>
</dbReference>
<dbReference type="Gene3D" id="1.20.1070.10">
    <property type="entry name" value="Rhodopsin 7-helix transmembrane proteins"/>
    <property type="match status" value="1"/>
</dbReference>
<feature type="transmembrane region" description="Helical" evidence="11">
    <location>
        <begin position="264"/>
        <end position="285"/>
    </location>
</feature>
<evidence type="ECO:0000256" key="3">
    <source>
        <dbReference type="ARBA" id="ARBA00022692"/>
    </source>
</evidence>
<keyword evidence="5" id="KW-0297">G-protein coupled receptor</keyword>
<evidence type="ECO:0000313" key="14">
    <source>
        <dbReference type="Proteomes" id="UP001249851"/>
    </source>
</evidence>
<proteinExistence type="predicted"/>
<dbReference type="PROSITE" id="PS50262">
    <property type="entry name" value="G_PROTEIN_RECEP_F1_2"/>
    <property type="match status" value="1"/>
</dbReference>
<evidence type="ECO:0000256" key="5">
    <source>
        <dbReference type="ARBA" id="ARBA00023040"/>
    </source>
</evidence>
<feature type="transmembrane region" description="Helical" evidence="11">
    <location>
        <begin position="220"/>
        <end position="244"/>
    </location>
</feature>
<dbReference type="PANTHER" id="PTHR24246:SF27">
    <property type="entry name" value="ADENOSINE RECEPTOR, ISOFORM A"/>
    <property type="match status" value="1"/>
</dbReference>
<dbReference type="EMBL" id="JARQWQ010000025">
    <property type="protein sequence ID" value="KAK2563334.1"/>
    <property type="molecule type" value="Genomic_DNA"/>
</dbReference>
<protein>
    <submittedName>
        <fullName evidence="13">Neuromedin-U receptor 2</fullName>
    </submittedName>
</protein>
<feature type="transmembrane region" description="Helical" evidence="11">
    <location>
        <begin position="167"/>
        <end position="186"/>
    </location>
</feature>
<feature type="compositionally biased region" description="Polar residues" evidence="10">
    <location>
        <begin position="318"/>
        <end position="328"/>
    </location>
</feature>
<name>A0AAD9QLH3_ACRCE</name>
<comment type="subcellular location">
    <subcellularLocation>
        <location evidence="1">Cell membrane</location>
        <topology evidence="1">Multi-pass membrane protein</topology>
    </subcellularLocation>
</comment>
<dbReference type="PRINTS" id="PR00237">
    <property type="entry name" value="GPCRRHODOPSN"/>
</dbReference>
<organism evidence="13 14">
    <name type="scientific">Acropora cervicornis</name>
    <name type="common">Staghorn coral</name>
    <dbReference type="NCBI Taxonomy" id="6130"/>
    <lineage>
        <taxon>Eukaryota</taxon>
        <taxon>Metazoa</taxon>
        <taxon>Cnidaria</taxon>
        <taxon>Anthozoa</taxon>
        <taxon>Hexacorallia</taxon>
        <taxon>Scleractinia</taxon>
        <taxon>Astrocoeniina</taxon>
        <taxon>Acroporidae</taxon>
        <taxon>Acropora</taxon>
    </lineage>
</organism>
<feature type="transmembrane region" description="Helical" evidence="11">
    <location>
        <begin position="51"/>
        <end position="72"/>
    </location>
</feature>
<evidence type="ECO:0000256" key="8">
    <source>
        <dbReference type="ARBA" id="ARBA00023180"/>
    </source>
</evidence>
<dbReference type="InterPro" id="IPR017452">
    <property type="entry name" value="GPCR_Rhodpsn_7TM"/>
</dbReference>
<keyword evidence="14" id="KW-1185">Reference proteome</keyword>
<evidence type="ECO:0000256" key="7">
    <source>
        <dbReference type="ARBA" id="ARBA00023170"/>
    </source>
</evidence>
<evidence type="ECO:0000256" key="9">
    <source>
        <dbReference type="ARBA" id="ARBA00023224"/>
    </source>
</evidence>
<evidence type="ECO:0000256" key="2">
    <source>
        <dbReference type="ARBA" id="ARBA00022475"/>
    </source>
</evidence>
<keyword evidence="7 13" id="KW-0675">Receptor</keyword>
<keyword evidence="6 11" id="KW-0472">Membrane</keyword>
<reference evidence="13" key="1">
    <citation type="journal article" date="2023" name="G3 (Bethesda)">
        <title>Whole genome assembly and annotation of the endangered Caribbean coral Acropora cervicornis.</title>
        <authorList>
            <person name="Selwyn J.D."/>
            <person name="Vollmer S.V."/>
        </authorList>
    </citation>
    <scope>NUCLEOTIDE SEQUENCE</scope>
    <source>
        <strain evidence="13">K2</strain>
    </source>
</reference>
<dbReference type="Proteomes" id="UP001249851">
    <property type="component" value="Unassembled WGS sequence"/>
</dbReference>
<evidence type="ECO:0000256" key="4">
    <source>
        <dbReference type="ARBA" id="ARBA00022989"/>
    </source>
</evidence>
<feature type="compositionally biased region" description="Basic and acidic residues" evidence="10">
    <location>
        <begin position="329"/>
        <end position="339"/>
    </location>
</feature>
<feature type="transmembrane region" description="Helical" evidence="11">
    <location>
        <begin position="20"/>
        <end position="39"/>
    </location>
</feature>
<dbReference type="CDD" id="cd00637">
    <property type="entry name" value="7tm_classA_rhodopsin-like"/>
    <property type="match status" value="1"/>
</dbReference>
<evidence type="ECO:0000256" key="1">
    <source>
        <dbReference type="ARBA" id="ARBA00004651"/>
    </source>
</evidence>
<dbReference type="GO" id="GO:0004930">
    <property type="term" value="F:G protein-coupled receptor activity"/>
    <property type="evidence" value="ECO:0007669"/>
    <property type="project" value="UniProtKB-KW"/>
</dbReference>
<keyword evidence="2" id="KW-1003">Cell membrane</keyword>
<dbReference type="AlphaFoldDB" id="A0AAD9QLH3"/>
<evidence type="ECO:0000313" key="13">
    <source>
        <dbReference type="EMBL" id="KAK2563334.1"/>
    </source>
</evidence>
<comment type="caution">
    <text evidence="13">The sequence shown here is derived from an EMBL/GenBank/DDBJ whole genome shotgun (WGS) entry which is preliminary data.</text>
</comment>
<feature type="transmembrane region" description="Helical" evidence="11">
    <location>
        <begin position="92"/>
        <end position="113"/>
    </location>
</feature>
<accession>A0AAD9QLH3</accession>
<evidence type="ECO:0000256" key="6">
    <source>
        <dbReference type="ARBA" id="ARBA00023136"/>
    </source>
</evidence>
<dbReference type="SUPFAM" id="SSF81321">
    <property type="entry name" value="Family A G protein-coupled receptor-like"/>
    <property type="match status" value="1"/>
</dbReference>
<sequence>MNNSSYTTPKPALQYGAIPQLVPIAVLILITNGIVFLLFWRRRSLRTPSNYLLLSLAISDFFTGLINIPLFLSFSVFMSAKLQNASNVFHNVISFSIAYHITAVTADKYLAVVNPFGRIMRTEKTALKIALVVWFWSILLGSAPAYWFNRWFKGDPFADRLQSSYDIFCLVIAFLLPFTFILYAYCIMFKAIASRPGLIQTEQQKGTKTFNKATNEKKCLIILMSMAIAFAICWLPWFLIMLLYSLINIQWIDYEVVAPLQPMAQIFLIVRYLSSAINPLLYTFFKQDFWAAFRIVVLKKDPKRLSLSMRIRTKESRSGAQMTSSLLEENTKKDSSSSV</sequence>